<evidence type="ECO:0000313" key="2">
    <source>
        <dbReference type="EMBL" id="CDW71174.1"/>
    </source>
</evidence>
<organism evidence="2 3">
    <name type="scientific">Stylonychia lemnae</name>
    <name type="common">Ciliate</name>
    <dbReference type="NCBI Taxonomy" id="5949"/>
    <lineage>
        <taxon>Eukaryota</taxon>
        <taxon>Sar</taxon>
        <taxon>Alveolata</taxon>
        <taxon>Ciliophora</taxon>
        <taxon>Intramacronucleata</taxon>
        <taxon>Spirotrichea</taxon>
        <taxon>Stichotrichia</taxon>
        <taxon>Sporadotrichida</taxon>
        <taxon>Oxytrichidae</taxon>
        <taxon>Stylonychinae</taxon>
        <taxon>Stylonychia</taxon>
    </lineage>
</organism>
<dbReference type="InParanoid" id="A0A077ZNX9"/>
<keyword evidence="3" id="KW-1185">Reference proteome</keyword>
<sequence length="331" mass="37110">MSQLTNDVVFNNNCMNPLISVGNSAIASSQTAIYKIQFVGNDSSVKVLNLEIQVRCPTFSRPIWSDVELNYTIGQPELSTALPYLEMISSCFEYKILPKIGESSVSFINFQSNQTGGYTIKILTTDNNNRGAFSYVATYTYQDPTYPDQWSYSIVINILESPIVPSQDLNKNQSNHSDQNANGTQSQNNEAIQDKGSSGNNLPPPTPNQEEDKVQYLVNSCAPLLLTEIHNFQLYHDEEITFIIPEAEDCDNDIINYLFDFTSAKSFSMVFQGQIRIIPNFNAIGIHDISLTLQDQVKVVQKGNNHSINSQIGIIKRILPLRYKVSPSQEQ</sequence>
<proteinExistence type="predicted"/>
<evidence type="ECO:0000256" key="1">
    <source>
        <dbReference type="SAM" id="MobiDB-lite"/>
    </source>
</evidence>
<accession>A0A077ZNX9</accession>
<dbReference type="AlphaFoldDB" id="A0A077ZNX9"/>
<name>A0A077ZNX9_STYLE</name>
<dbReference type="Proteomes" id="UP000039865">
    <property type="component" value="Unassembled WGS sequence"/>
</dbReference>
<dbReference type="EMBL" id="CCKQ01000105">
    <property type="protein sequence ID" value="CDW71174.1"/>
    <property type="molecule type" value="Genomic_DNA"/>
</dbReference>
<feature type="compositionally biased region" description="Polar residues" evidence="1">
    <location>
        <begin position="167"/>
        <end position="201"/>
    </location>
</feature>
<reference evidence="2 3" key="1">
    <citation type="submission" date="2014-06" db="EMBL/GenBank/DDBJ databases">
        <authorList>
            <person name="Swart Estienne"/>
        </authorList>
    </citation>
    <scope>NUCLEOTIDE SEQUENCE [LARGE SCALE GENOMIC DNA]</scope>
    <source>
        <strain evidence="2 3">130c</strain>
    </source>
</reference>
<protein>
    <submittedName>
        <fullName evidence="2">Uncharacterized protein</fullName>
    </submittedName>
</protein>
<feature type="region of interest" description="Disordered" evidence="1">
    <location>
        <begin position="167"/>
        <end position="210"/>
    </location>
</feature>
<gene>
    <name evidence="2" type="primary">Contig17292.g18418</name>
    <name evidence="2" type="ORF">STYLEM_113</name>
</gene>
<evidence type="ECO:0000313" key="3">
    <source>
        <dbReference type="Proteomes" id="UP000039865"/>
    </source>
</evidence>